<sequence>MSKRKFKAKKSAVQGKTQVNMQNSGYDGGGASRTSGILKAWNPTKSSAKSDINAHLDILRSRAADQAINTPVGSAAIATTTQYTVGAGLKVFPKVKYQLLDMTPEEAESWNKQAAMEFNLWASSKLCDIRKRNNFYDLQEILYKAYMTDGDSFAIFRRAYDINMPYTLRIQAIEGNRVSNPQGRDFYGITGPLAVEMTAPNGRNKIINGVEVDGNGAVEAYWISNKVPFDPVEINSTTTWARVEAFGDIMSQPNVLHICHDERPEQYRGVPYLAPVIKALKQVSRYSDAELAAAILRSYFTIFFISTGNSSFAGDVSSILGASTYDKDGGTGPVVDANEYSLGPGTINALPKNIDVKSIGATGGQATFDGFMTVYIKMIAAALNIPYEVLMKSFNSSYSASRAALLQAWEQFRLRRAWFSRDFCQPVYEMWLTEAVATGRIEAPGFFSDPAIRFAYCNAEWYGPSMSILDPVKDINGSTLRIQCGLSTHEREAAEMTGSDFYENLETIRIEQQRAEEAGVALGTLPATNEPQSPAEGGDSDGRDEEDNDTERPEAEK</sequence>
<dbReference type="Proteomes" id="UP000433181">
    <property type="component" value="Unassembled WGS sequence"/>
</dbReference>
<reference evidence="2 3" key="1">
    <citation type="submission" date="2019-08" db="EMBL/GenBank/DDBJ databases">
        <title>In-depth cultivation of the pig gut microbiome towards novel bacterial diversity and tailored functional studies.</title>
        <authorList>
            <person name="Wylensek D."/>
            <person name="Hitch T.C.A."/>
            <person name="Clavel T."/>
        </authorList>
    </citation>
    <scope>NUCLEOTIDE SEQUENCE [LARGE SCALE GENOMIC DNA]</scope>
    <source>
        <strain evidence="2 3">WCA-693-APC-5D-A</strain>
    </source>
</reference>
<name>A0A6I2UHI2_9FIRM</name>
<dbReference type="EMBL" id="VUNR01000018">
    <property type="protein sequence ID" value="MSU09195.1"/>
    <property type="molecule type" value="Genomic_DNA"/>
</dbReference>
<dbReference type="RefSeq" id="WP_154407366.1">
    <property type="nucleotide sequence ID" value="NZ_VUNR01000018.1"/>
</dbReference>
<evidence type="ECO:0000313" key="2">
    <source>
        <dbReference type="EMBL" id="MSU09195.1"/>
    </source>
</evidence>
<dbReference type="AlphaFoldDB" id="A0A6I2UHI2"/>
<organism evidence="2 3">
    <name type="scientific">Anaerovibrio slackiae</name>
    <dbReference type="NCBI Taxonomy" id="2652309"/>
    <lineage>
        <taxon>Bacteria</taxon>
        <taxon>Bacillati</taxon>
        <taxon>Bacillota</taxon>
        <taxon>Negativicutes</taxon>
        <taxon>Selenomonadales</taxon>
        <taxon>Selenomonadaceae</taxon>
        <taxon>Anaerovibrio</taxon>
    </lineage>
</organism>
<dbReference type="InterPro" id="IPR006429">
    <property type="entry name" value="Phage_lambda_portal"/>
</dbReference>
<proteinExistence type="predicted"/>
<protein>
    <submittedName>
        <fullName evidence="2">Phage portal protein</fullName>
    </submittedName>
</protein>
<feature type="compositionally biased region" description="Acidic residues" evidence="1">
    <location>
        <begin position="538"/>
        <end position="549"/>
    </location>
</feature>
<dbReference type="GeneID" id="96779132"/>
<accession>A0A6I2UHI2</accession>
<feature type="region of interest" description="Disordered" evidence="1">
    <location>
        <begin position="513"/>
        <end position="557"/>
    </location>
</feature>
<feature type="region of interest" description="Disordered" evidence="1">
    <location>
        <begin position="1"/>
        <end position="28"/>
    </location>
</feature>
<keyword evidence="3" id="KW-1185">Reference proteome</keyword>
<evidence type="ECO:0000313" key="3">
    <source>
        <dbReference type="Proteomes" id="UP000433181"/>
    </source>
</evidence>
<dbReference type="Pfam" id="PF05136">
    <property type="entry name" value="Phage_portal_2"/>
    <property type="match status" value="1"/>
</dbReference>
<evidence type="ECO:0000256" key="1">
    <source>
        <dbReference type="SAM" id="MobiDB-lite"/>
    </source>
</evidence>
<comment type="caution">
    <text evidence="2">The sequence shown here is derived from an EMBL/GenBank/DDBJ whole genome shotgun (WGS) entry which is preliminary data.</text>
</comment>
<feature type="compositionally biased region" description="Polar residues" evidence="1">
    <location>
        <begin position="14"/>
        <end position="25"/>
    </location>
</feature>
<dbReference type="NCBIfam" id="TIGR01539">
    <property type="entry name" value="portal_lambda"/>
    <property type="match status" value="1"/>
</dbReference>
<feature type="compositionally biased region" description="Basic residues" evidence="1">
    <location>
        <begin position="1"/>
        <end position="10"/>
    </location>
</feature>
<dbReference type="GO" id="GO:0005198">
    <property type="term" value="F:structural molecule activity"/>
    <property type="evidence" value="ECO:0007669"/>
    <property type="project" value="InterPro"/>
</dbReference>
<gene>
    <name evidence="2" type="ORF">FYJ84_09385</name>
</gene>
<dbReference type="GO" id="GO:0019068">
    <property type="term" value="P:virion assembly"/>
    <property type="evidence" value="ECO:0007669"/>
    <property type="project" value="InterPro"/>
</dbReference>